<dbReference type="GO" id="GO:0003700">
    <property type="term" value="F:DNA-binding transcription factor activity"/>
    <property type="evidence" value="ECO:0007669"/>
    <property type="project" value="InterPro"/>
</dbReference>
<dbReference type="OrthoDB" id="9809338at2"/>
<keyword evidence="7" id="KW-1185">Reference proteome</keyword>
<dbReference type="PANTHER" id="PTHR46796">
    <property type="entry name" value="HTH-TYPE TRANSCRIPTIONAL ACTIVATOR RHAS-RELATED"/>
    <property type="match status" value="1"/>
</dbReference>
<dbReference type="PANTHER" id="PTHR46796:SF2">
    <property type="entry name" value="TRANSCRIPTIONAL REGULATORY PROTEIN"/>
    <property type="match status" value="1"/>
</dbReference>
<keyword evidence="2" id="KW-0238">DNA-binding</keyword>
<dbReference type="STRING" id="289003.SAMN05216190_110115"/>
<comment type="function">
    <text evidence="4">Regulatory protein of the TOL plasmid xyl operons. XylS activates the xylXYZLTEGFJQKIH operon required for the degradation of toluene, m-xylene and p-xylene.</text>
</comment>
<feature type="domain" description="HTH araC/xylS-type" evidence="5">
    <location>
        <begin position="176"/>
        <end position="273"/>
    </location>
</feature>
<sequence length="279" mass="31134">MAPTEVERTRFWTSRELHGVELLHAHYIEQRFTPHVHEGFVFTVIEQGAQSFRHRGSDHLAPVGSMVLINPDELHTGSKAHEQGWRYRGFYPDNRLIVGVLAELGLAAGGLPAFADSVLHDPQLHRMFAELHRLLDSQASALQQQTAWREAILALFQRHAQVPAGRAPGHEPRAVARAKELLSSQLAEPPSLEALARAVNLSPFHFARVFRRATGLPPHTWLLQRRLEQARGLLKTGCTPLSVAMQLGFADQSHLSRQFKRTYGVGPGEYRKACGARPG</sequence>
<dbReference type="InterPro" id="IPR050204">
    <property type="entry name" value="AraC_XylS_family_regulators"/>
</dbReference>
<evidence type="ECO:0000256" key="1">
    <source>
        <dbReference type="ARBA" id="ARBA00023015"/>
    </source>
</evidence>
<proteinExistence type="predicted"/>
<name>A0A1I5QCY1_9PSED</name>
<dbReference type="InterPro" id="IPR018060">
    <property type="entry name" value="HTH_AraC"/>
</dbReference>
<organism evidence="6 7">
    <name type="scientific">Pseudomonas borbori</name>
    <dbReference type="NCBI Taxonomy" id="289003"/>
    <lineage>
        <taxon>Bacteria</taxon>
        <taxon>Pseudomonadati</taxon>
        <taxon>Pseudomonadota</taxon>
        <taxon>Gammaproteobacteria</taxon>
        <taxon>Pseudomonadales</taxon>
        <taxon>Pseudomonadaceae</taxon>
        <taxon>Pseudomonas</taxon>
    </lineage>
</organism>
<dbReference type="SMART" id="SM00342">
    <property type="entry name" value="HTH_ARAC"/>
    <property type="match status" value="1"/>
</dbReference>
<evidence type="ECO:0000313" key="6">
    <source>
        <dbReference type="EMBL" id="SFP44115.1"/>
    </source>
</evidence>
<dbReference type="Gene3D" id="1.10.10.60">
    <property type="entry name" value="Homeodomain-like"/>
    <property type="match status" value="2"/>
</dbReference>
<dbReference type="InterPro" id="IPR009057">
    <property type="entry name" value="Homeodomain-like_sf"/>
</dbReference>
<dbReference type="Pfam" id="PF12833">
    <property type="entry name" value="HTH_18"/>
    <property type="match status" value="1"/>
</dbReference>
<evidence type="ECO:0000256" key="3">
    <source>
        <dbReference type="ARBA" id="ARBA00023163"/>
    </source>
</evidence>
<evidence type="ECO:0000256" key="2">
    <source>
        <dbReference type="ARBA" id="ARBA00023125"/>
    </source>
</evidence>
<dbReference type="Pfam" id="PF02311">
    <property type="entry name" value="AraC_binding"/>
    <property type="match status" value="1"/>
</dbReference>
<gene>
    <name evidence="6" type="ORF">SAMN05216190_110115</name>
</gene>
<accession>A0A1I5QCY1</accession>
<dbReference type="Proteomes" id="UP000198784">
    <property type="component" value="Unassembled WGS sequence"/>
</dbReference>
<dbReference type="SUPFAM" id="SSF51215">
    <property type="entry name" value="Regulatory protein AraC"/>
    <property type="match status" value="1"/>
</dbReference>
<dbReference type="RefSeq" id="WP_090500363.1">
    <property type="nucleotide sequence ID" value="NZ_FOWX01000010.1"/>
</dbReference>
<dbReference type="GO" id="GO:0043565">
    <property type="term" value="F:sequence-specific DNA binding"/>
    <property type="evidence" value="ECO:0007669"/>
    <property type="project" value="InterPro"/>
</dbReference>
<dbReference type="AlphaFoldDB" id="A0A1I5QCY1"/>
<evidence type="ECO:0000256" key="4">
    <source>
        <dbReference type="ARBA" id="ARBA00037345"/>
    </source>
</evidence>
<evidence type="ECO:0000259" key="5">
    <source>
        <dbReference type="PROSITE" id="PS01124"/>
    </source>
</evidence>
<protein>
    <submittedName>
        <fullName evidence="6">Transcriptional regulator, AraC family</fullName>
    </submittedName>
</protein>
<keyword evidence="1" id="KW-0805">Transcription regulation</keyword>
<dbReference type="PROSITE" id="PS01124">
    <property type="entry name" value="HTH_ARAC_FAMILY_2"/>
    <property type="match status" value="1"/>
</dbReference>
<keyword evidence="3" id="KW-0804">Transcription</keyword>
<dbReference type="SUPFAM" id="SSF46689">
    <property type="entry name" value="Homeodomain-like"/>
    <property type="match status" value="2"/>
</dbReference>
<evidence type="ECO:0000313" key="7">
    <source>
        <dbReference type="Proteomes" id="UP000198784"/>
    </source>
</evidence>
<dbReference type="EMBL" id="FOWX01000010">
    <property type="protein sequence ID" value="SFP44115.1"/>
    <property type="molecule type" value="Genomic_DNA"/>
</dbReference>
<dbReference type="InterPro" id="IPR003313">
    <property type="entry name" value="AraC-bd"/>
</dbReference>
<dbReference type="InterPro" id="IPR037923">
    <property type="entry name" value="HTH-like"/>
</dbReference>
<reference evidence="7" key="1">
    <citation type="submission" date="2016-10" db="EMBL/GenBank/DDBJ databases">
        <authorList>
            <person name="Varghese N."/>
            <person name="Submissions S."/>
        </authorList>
    </citation>
    <scope>NUCLEOTIDE SEQUENCE [LARGE SCALE GENOMIC DNA]</scope>
    <source>
        <strain evidence="7">DSM 17834</strain>
    </source>
</reference>